<dbReference type="EMBL" id="QFPO01000003">
    <property type="protein sequence ID" value="PZQ18675.1"/>
    <property type="molecule type" value="Genomic_DNA"/>
</dbReference>
<name>A0A2W5KV33_9GAMM</name>
<evidence type="ECO:0000313" key="3">
    <source>
        <dbReference type="EMBL" id="PZQ18675.1"/>
    </source>
</evidence>
<reference evidence="3 4" key="1">
    <citation type="submission" date="2017-08" db="EMBL/GenBank/DDBJ databases">
        <title>Infants hospitalized years apart are colonized by the same room-sourced microbial strains.</title>
        <authorList>
            <person name="Brooks B."/>
            <person name="Olm M.R."/>
            <person name="Firek B.A."/>
            <person name="Baker R."/>
            <person name="Thomas B.C."/>
            <person name="Morowitz M.J."/>
            <person name="Banfield J.F."/>
        </authorList>
    </citation>
    <scope>NUCLEOTIDE SEQUENCE [LARGE SCALE GENOMIC DNA]</scope>
    <source>
        <strain evidence="3">S2_005_003_R2_42</strain>
    </source>
</reference>
<proteinExistence type="predicted"/>
<dbReference type="Proteomes" id="UP000249046">
    <property type="component" value="Unassembled WGS sequence"/>
</dbReference>
<evidence type="ECO:0000313" key="4">
    <source>
        <dbReference type="Proteomes" id="UP000249046"/>
    </source>
</evidence>
<comment type="caution">
    <text evidence="3">The sequence shown here is derived from an EMBL/GenBank/DDBJ whole genome shotgun (WGS) entry which is preliminary data.</text>
</comment>
<organism evidence="3 4">
    <name type="scientific">Rhodanobacter denitrificans</name>
    <dbReference type="NCBI Taxonomy" id="666685"/>
    <lineage>
        <taxon>Bacteria</taxon>
        <taxon>Pseudomonadati</taxon>
        <taxon>Pseudomonadota</taxon>
        <taxon>Gammaproteobacteria</taxon>
        <taxon>Lysobacterales</taxon>
        <taxon>Rhodanobacteraceae</taxon>
        <taxon>Rhodanobacter</taxon>
    </lineage>
</organism>
<evidence type="ECO:0000256" key="1">
    <source>
        <dbReference type="SAM" id="MobiDB-lite"/>
    </source>
</evidence>
<feature type="chain" id="PRO_5015897251" description="DUF4124 domain-containing protein" evidence="2">
    <location>
        <begin position="18"/>
        <end position="375"/>
    </location>
</feature>
<evidence type="ECO:0000256" key="2">
    <source>
        <dbReference type="SAM" id="SignalP"/>
    </source>
</evidence>
<feature type="compositionally biased region" description="Low complexity" evidence="1">
    <location>
        <begin position="22"/>
        <end position="42"/>
    </location>
</feature>
<feature type="region of interest" description="Disordered" evidence="1">
    <location>
        <begin position="20"/>
        <end position="42"/>
    </location>
</feature>
<accession>A0A2W5KV33</accession>
<keyword evidence="2" id="KW-0732">Signal</keyword>
<evidence type="ECO:0008006" key="5">
    <source>
        <dbReference type="Google" id="ProtNLM"/>
    </source>
</evidence>
<dbReference type="AlphaFoldDB" id="A0A2W5KV33"/>
<feature type="signal peptide" evidence="2">
    <location>
        <begin position="1"/>
        <end position="17"/>
    </location>
</feature>
<dbReference type="PROSITE" id="PS51257">
    <property type="entry name" value="PROKAR_LIPOPROTEIN"/>
    <property type="match status" value="1"/>
</dbReference>
<sequence length="375" mass="39724">MKVALVLVLLVATAACRERGSPSAETGATPAAAPAAVEPSVPRVATPEPAERVVAPPSSDPDSAAAEPVVHAEAPHADSARCLARTGERVSREAQAIHRWVDAAGIVHYADRAPVGTVREHRRIALGGLPPVSVEASGYDVNLPADVHARAVADAVAIDRVLRQVFAADSDDRLALRVVFVASAQAYERFVGEPALARSAGAYSARERTVYVRMQGEAASTFRVLRHEIVHALVHERIGNLPTTLNEGLAGYFERFEAAGQGGRVDFSDVRARLAAAAPQDPAAALTELLALDGPDFYRSEPERRYAQALALVAVLMRDTAGRAVLGELLARQRAEPCDPLASEAVFEARYPGGLAALADDLAGWMRAPDAGSHW</sequence>
<gene>
    <name evidence="3" type="ORF">DI564_05130</name>
</gene>
<protein>
    <recommendedName>
        <fullName evidence="5">DUF4124 domain-containing protein</fullName>
    </recommendedName>
</protein>